<sequence>MTVKERVMRRIEQLDEAQLEQLERGLLEQCEHHANAITPELAEEFQLLEELAAPMSEPDRQAFEASVRRRPLFGGRSLDLEPDV</sequence>
<accession>D7CU72</accession>
<dbReference type="RefSeq" id="WP_013177342.1">
    <property type="nucleotide sequence ID" value="NC_014221.1"/>
</dbReference>
<proteinExistence type="predicted"/>
<dbReference type="KEGG" id="tra:Trad_0836"/>
<dbReference type="HOGENOM" id="CLU_2526546_0_0_0"/>
<organism evidence="1 2">
    <name type="scientific">Truepera radiovictrix (strain DSM 17093 / CIP 108686 / LMG 22925 / RQ-24)</name>
    <dbReference type="NCBI Taxonomy" id="649638"/>
    <lineage>
        <taxon>Bacteria</taxon>
        <taxon>Thermotogati</taxon>
        <taxon>Deinococcota</taxon>
        <taxon>Deinococci</taxon>
        <taxon>Trueperales</taxon>
        <taxon>Trueperaceae</taxon>
        <taxon>Truepera</taxon>
    </lineage>
</organism>
<name>D7CU72_TRURR</name>
<dbReference type="STRING" id="649638.Trad_0836"/>
<dbReference type="EMBL" id="CP002049">
    <property type="protein sequence ID" value="ADI13970.1"/>
    <property type="molecule type" value="Genomic_DNA"/>
</dbReference>
<evidence type="ECO:0000313" key="1">
    <source>
        <dbReference type="EMBL" id="ADI13970.1"/>
    </source>
</evidence>
<dbReference type="Proteomes" id="UP000000379">
    <property type="component" value="Chromosome"/>
</dbReference>
<gene>
    <name evidence="1" type="ordered locus">Trad_0836</name>
</gene>
<reference evidence="2" key="1">
    <citation type="submission" date="2010-05" db="EMBL/GenBank/DDBJ databases">
        <title>The complete genome of Truepera radiovictris DSM 17093.</title>
        <authorList>
            <consortium name="US DOE Joint Genome Institute (JGI-PGF)"/>
            <person name="Lucas S."/>
            <person name="Copeland A."/>
            <person name="Lapidus A."/>
            <person name="Glavina del Rio T."/>
            <person name="Dalin E."/>
            <person name="Tice H."/>
            <person name="Bruce D."/>
            <person name="Goodwin L."/>
            <person name="Pitluck S."/>
            <person name="Kyrpides N."/>
            <person name="Mavromatis K."/>
            <person name="Ovchinnikova G."/>
            <person name="Munk A.C."/>
            <person name="Detter J.C."/>
            <person name="Han C."/>
            <person name="Tapia R."/>
            <person name="Land M."/>
            <person name="Hauser L."/>
            <person name="Markowitz V."/>
            <person name="Cheng J.-F."/>
            <person name="Hugenholtz P."/>
            <person name="Woyke T."/>
            <person name="Wu D."/>
            <person name="Tindall B."/>
            <person name="Pomrenke H.G."/>
            <person name="Brambilla E."/>
            <person name="Klenk H.-P."/>
            <person name="Eisen J.A."/>
        </authorList>
    </citation>
    <scope>NUCLEOTIDE SEQUENCE [LARGE SCALE GENOMIC DNA]</scope>
    <source>
        <strain evidence="2">DSM 17093 / CIP 108686 / LMG 22925 / RQ-24</strain>
    </source>
</reference>
<protein>
    <submittedName>
        <fullName evidence="1">Uncharacterized protein</fullName>
    </submittedName>
</protein>
<reference evidence="1 2" key="2">
    <citation type="journal article" date="2011" name="Stand. Genomic Sci.">
        <title>Complete genome sequence of Truepera radiovictrix type strain (RQ-24).</title>
        <authorList>
            <person name="Ivanova N."/>
            <person name="Rohde C."/>
            <person name="Munk C."/>
            <person name="Nolan M."/>
            <person name="Lucas S."/>
            <person name="Del Rio T.G."/>
            <person name="Tice H."/>
            <person name="Deshpande S."/>
            <person name="Cheng J.F."/>
            <person name="Tapia R."/>
            <person name="Han C."/>
            <person name="Goodwin L."/>
            <person name="Pitluck S."/>
            <person name="Liolios K."/>
            <person name="Mavromatis K."/>
            <person name="Mikhailova N."/>
            <person name="Pati A."/>
            <person name="Chen A."/>
            <person name="Palaniappan K."/>
            <person name="Land M."/>
            <person name="Hauser L."/>
            <person name="Chang Y.J."/>
            <person name="Jeffries C.D."/>
            <person name="Brambilla E."/>
            <person name="Rohde M."/>
            <person name="Goker M."/>
            <person name="Tindall B.J."/>
            <person name="Woyke T."/>
            <person name="Bristow J."/>
            <person name="Eisen J.A."/>
            <person name="Markowitz V."/>
            <person name="Hugenholtz P."/>
            <person name="Kyrpides N.C."/>
            <person name="Klenk H.P."/>
            <person name="Lapidus A."/>
        </authorList>
    </citation>
    <scope>NUCLEOTIDE SEQUENCE [LARGE SCALE GENOMIC DNA]</scope>
    <source>
        <strain evidence="2">DSM 17093 / CIP 108686 / LMG 22925 / RQ-24</strain>
    </source>
</reference>
<evidence type="ECO:0000313" key="2">
    <source>
        <dbReference type="Proteomes" id="UP000000379"/>
    </source>
</evidence>
<dbReference type="AlphaFoldDB" id="D7CU72"/>
<keyword evidence="2" id="KW-1185">Reference proteome</keyword>